<dbReference type="EMBL" id="CP109822">
    <property type="protein sequence ID" value="XAE50591.1"/>
    <property type="molecule type" value="Genomic_DNA"/>
</dbReference>
<dbReference type="Proteomes" id="UP001448498">
    <property type="component" value="Chromosome 3"/>
</dbReference>
<keyword evidence="2" id="KW-1185">Reference proteome</keyword>
<dbReference type="RefSeq" id="WP_342705179.1">
    <property type="nucleotide sequence ID" value="NZ_CP109822.1"/>
</dbReference>
<accession>A0ABZ3DQ23</accession>
<proteinExistence type="predicted"/>
<evidence type="ECO:0000313" key="1">
    <source>
        <dbReference type="EMBL" id="XAE50591.1"/>
    </source>
</evidence>
<protein>
    <recommendedName>
        <fullName evidence="3">Phage protein</fullName>
    </recommendedName>
</protein>
<evidence type="ECO:0008006" key="3">
    <source>
        <dbReference type="Google" id="ProtNLM"/>
    </source>
</evidence>
<name>A0ABZ3DQ23_9BURK</name>
<gene>
    <name evidence="1" type="ORF">OHZ10_29310</name>
</gene>
<organism evidence="1 2">
    <name type="scientific">Burkholderia arboris</name>
    <dbReference type="NCBI Taxonomy" id="488730"/>
    <lineage>
        <taxon>Bacteria</taxon>
        <taxon>Pseudomonadati</taxon>
        <taxon>Pseudomonadota</taxon>
        <taxon>Betaproteobacteria</taxon>
        <taxon>Burkholderiales</taxon>
        <taxon>Burkholderiaceae</taxon>
        <taxon>Burkholderia</taxon>
        <taxon>Burkholderia cepacia complex</taxon>
    </lineage>
</organism>
<sequence length="120" mass="13106">MKIIEFVKANPGIHAGEIARRLGKGRGGSTRETIRHLIADGYLVKGETILAPSAKGHAVHPLKYTGKEYESGYDTVGSKRMARIQQRIVEEHEQEMLLNESILWAGNAIRAMVAAAQVAA</sequence>
<evidence type="ECO:0000313" key="2">
    <source>
        <dbReference type="Proteomes" id="UP001448498"/>
    </source>
</evidence>
<reference evidence="1 2" key="1">
    <citation type="submission" date="2022-10" db="EMBL/GenBank/DDBJ databases">
        <title>Genomic of Burkholderia cepacia PN-1.</title>
        <authorList>
            <person name="Yang Y."/>
            <person name="Guan H."/>
            <person name="Huang J."/>
        </authorList>
    </citation>
    <scope>NUCLEOTIDE SEQUENCE [LARGE SCALE GENOMIC DNA]</scope>
    <source>
        <strain evidence="1 2">PN-1</strain>
    </source>
</reference>